<gene>
    <name evidence="1" type="ORF">FA95DRAFT_1047444</name>
</gene>
<reference evidence="1" key="1">
    <citation type="submission" date="2021-02" db="EMBL/GenBank/DDBJ databases">
        <authorList>
            <consortium name="DOE Joint Genome Institute"/>
            <person name="Ahrendt S."/>
            <person name="Looney B.P."/>
            <person name="Miyauchi S."/>
            <person name="Morin E."/>
            <person name="Drula E."/>
            <person name="Courty P.E."/>
            <person name="Chicoki N."/>
            <person name="Fauchery L."/>
            <person name="Kohler A."/>
            <person name="Kuo A."/>
            <person name="Labutti K."/>
            <person name="Pangilinan J."/>
            <person name="Lipzen A."/>
            <person name="Riley R."/>
            <person name="Andreopoulos W."/>
            <person name="He G."/>
            <person name="Johnson J."/>
            <person name="Barry K.W."/>
            <person name="Grigoriev I.V."/>
            <person name="Nagy L."/>
            <person name="Hibbett D."/>
            <person name="Henrissat B."/>
            <person name="Matheny P.B."/>
            <person name="Labbe J."/>
            <person name="Martin F."/>
        </authorList>
    </citation>
    <scope>NUCLEOTIDE SEQUENCE</scope>
    <source>
        <strain evidence="1">FP105234-sp</strain>
    </source>
</reference>
<organism evidence="1 2">
    <name type="scientific">Auriscalpium vulgare</name>
    <dbReference type="NCBI Taxonomy" id="40419"/>
    <lineage>
        <taxon>Eukaryota</taxon>
        <taxon>Fungi</taxon>
        <taxon>Dikarya</taxon>
        <taxon>Basidiomycota</taxon>
        <taxon>Agaricomycotina</taxon>
        <taxon>Agaricomycetes</taxon>
        <taxon>Russulales</taxon>
        <taxon>Auriscalpiaceae</taxon>
        <taxon>Auriscalpium</taxon>
    </lineage>
</organism>
<dbReference type="Proteomes" id="UP000814033">
    <property type="component" value="Unassembled WGS sequence"/>
</dbReference>
<reference evidence="1" key="2">
    <citation type="journal article" date="2022" name="New Phytol.">
        <title>Evolutionary transition to the ectomycorrhizal habit in the genomes of a hyperdiverse lineage of mushroom-forming fungi.</title>
        <authorList>
            <person name="Looney B."/>
            <person name="Miyauchi S."/>
            <person name="Morin E."/>
            <person name="Drula E."/>
            <person name="Courty P.E."/>
            <person name="Kohler A."/>
            <person name="Kuo A."/>
            <person name="LaButti K."/>
            <person name="Pangilinan J."/>
            <person name="Lipzen A."/>
            <person name="Riley R."/>
            <person name="Andreopoulos W."/>
            <person name="He G."/>
            <person name="Johnson J."/>
            <person name="Nolan M."/>
            <person name="Tritt A."/>
            <person name="Barry K.W."/>
            <person name="Grigoriev I.V."/>
            <person name="Nagy L.G."/>
            <person name="Hibbett D."/>
            <person name="Henrissat B."/>
            <person name="Matheny P.B."/>
            <person name="Labbe J."/>
            <person name="Martin F.M."/>
        </authorList>
    </citation>
    <scope>NUCLEOTIDE SEQUENCE</scope>
    <source>
        <strain evidence="1">FP105234-sp</strain>
    </source>
</reference>
<evidence type="ECO:0000313" key="2">
    <source>
        <dbReference type="Proteomes" id="UP000814033"/>
    </source>
</evidence>
<sequence length="174" mass="19263">MARPSQTPAAQPQSPPSLVLLAIPLGVHTVVGVQSDHHFVALERVACFCCQDSAAPILQILYNLQDAVHPDIGKRCRVFNEVVADSEVDNLLMRHCEAKIQRRGIWVILYVVAHWKLIERGLVRIAQGAGLESGAFCVRRGRHERVAYSPPSALRCPRLQTRSLIHLGMVAHAQ</sequence>
<accession>A0ACB8SA10</accession>
<evidence type="ECO:0000313" key="1">
    <source>
        <dbReference type="EMBL" id="KAI0052962.1"/>
    </source>
</evidence>
<keyword evidence="2" id="KW-1185">Reference proteome</keyword>
<proteinExistence type="predicted"/>
<name>A0ACB8SA10_9AGAM</name>
<comment type="caution">
    <text evidence="1">The sequence shown here is derived from an EMBL/GenBank/DDBJ whole genome shotgun (WGS) entry which is preliminary data.</text>
</comment>
<dbReference type="EMBL" id="MU275842">
    <property type="protein sequence ID" value="KAI0052962.1"/>
    <property type="molecule type" value="Genomic_DNA"/>
</dbReference>
<protein>
    <submittedName>
        <fullName evidence="1">Uncharacterized protein</fullName>
    </submittedName>
</protein>